<accession>A0A1I8PLN3</accession>
<reference evidence="2" key="1">
    <citation type="submission" date="2020-05" db="UniProtKB">
        <authorList>
            <consortium name="EnsemblMetazoa"/>
        </authorList>
    </citation>
    <scope>IDENTIFICATION</scope>
    <source>
        <strain evidence="2">USDA</strain>
    </source>
</reference>
<name>A0A1I8PLN3_STOCA</name>
<evidence type="ECO:0000313" key="3">
    <source>
        <dbReference type="Proteomes" id="UP000095300"/>
    </source>
</evidence>
<feature type="region of interest" description="Disordered" evidence="1">
    <location>
        <begin position="243"/>
        <end position="352"/>
    </location>
</feature>
<dbReference type="Proteomes" id="UP000095300">
    <property type="component" value="Unassembled WGS sequence"/>
</dbReference>
<organism evidence="2 3">
    <name type="scientific">Stomoxys calcitrans</name>
    <name type="common">Stable fly</name>
    <name type="synonym">Conops calcitrans</name>
    <dbReference type="NCBI Taxonomy" id="35570"/>
    <lineage>
        <taxon>Eukaryota</taxon>
        <taxon>Metazoa</taxon>
        <taxon>Ecdysozoa</taxon>
        <taxon>Arthropoda</taxon>
        <taxon>Hexapoda</taxon>
        <taxon>Insecta</taxon>
        <taxon>Pterygota</taxon>
        <taxon>Neoptera</taxon>
        <taxon>Endopterygota</taxon>
        <taxon>Diptera</taxon>
        <taxon>Brachycera</taxon>
        <taxon>Muscomorpha</taxon>
        <taxon>Muscoidea</taxon>
        <taxon>Muscidae</taxon>
        <taxon>Stomoxys</taxon>
    </lineage>
</organism>
<feature type="region of interest" description="Disordered" evidence="1">
    <location>
        <begin position="387"/>
        <end position="420"/>
    </location>
</feature>
<dbReference type="AlphaFoldDB" id="A0A1I8PLN3"/>
<evidence type="ECO:0000256" key="1">
    <source>
        <dbReference type="SAM" id="MobiDB-lite"/>
    </source>
</evidence>
<feature type="compositionally biased region" description="Basic and acidic residues" evidence="1">
    <location>
        <begin position="295"/>
        <end position="315"/>
    </location>
</feature>
<dbReference type="KEGG" id="scac:106083300"/>
<dbReference type="OrthoDB" id="5877502at2759"/>
<feature type="compositionally biased region" description="Polar residues" evidence="1">
    <location>
        <begin position="273"/>
        <end position="285"/>
    </location>
</feature>
<gene>
    <name evidence="2" type="primary">106083300</name>
</gene>
<evidence type="ECO:0000313" key="2">
    <source>
        <dbReference type="EnsemblMetazoa" id="SCAU009202-PA"/>
    </source>
</evidence>
<dbReference type="EnsemblMetazoa" id="SCAU009202-RA">
    <property type="protein sequence ID" value="SCAU009202-PA"/>
    <property type="gene ID" value="SCAU009202"/>
</dbReference>
<dbReference type="VEuPathDB" id="VectorBase:SCAU009202"/>
<proteinExistence type="predicted"/>
<keyword evidence="3" id="KW-1185">Reference proteome</keyword>
<sequence length="644" mass="74482">MSEKDVLNPKGEKYVLNPVASVSRCFKEQSPEKPQYETDKIIIPSKAKNKAQVDNRNENAVKTNTEKAQSSNVVPSFSTKNYNLKTGDNIRGILGVEYVIKILKSASDNSPRYECGLCELVLDSFAMQCHLEGYNHRLKFCEKHFPTAIRHYRQYIHGLNDRDSVKVMTRVLSKLAIAIEKYHGRNLPYECYERDFSLNRHQILAKAFSCRHASEQYGPSFTHVVESKEIDAFRDDRYIDDSAPLPPDEVFDSKCEKINFPSQKRRENRDRQPSSSNPTRSNNVDSMVMDNAPHTNERHNRRSEEKLGKRNDQRHIQKHSPNRQDCINRNENSRKLDKYNRPKTDIESSWNRQSNYTVSRSSVNAHTTENEKTYDQMVDDFLRETNASLQRDRPRGKKRFSETTHTNSSPKRRNTSPKNTDILQVYDDIVDKQVSLLTEKFADYKRDPESYPSYSDEWKQFWKRRKNELIVAGVDHRTYNYQPEWKFFIKERMDELFTMEVEKIKQKTRDLLGFPQPNNDVNNQTQNCDDKTIPNHTTESAPSTAVCRPEQVVSVLRMMTAFEEHLGNVGPNITALLSHCLQIAKSDGESLADKILNERNKTLIKIAADNLKTLVREGVIASSKERTIQTIVDEAIALLSSSLS</sequence>
<feature type="compositionally biased region" description="Basic and acidic residues" evidence="1">
    <location>
        <begin position="326"/>
        <end position="346"/>
    </location>
</feature>
<protein>
    <submittedName>
        <fullName evidence="2">Uncharacterized protein</fullName>
    </submittedName>
</protein>